<dbReference type="PANTHER" id="PTHR30204:SF58">
    <property type="entry name" value="HTH-TYPE TRANSCRIPTIONAL REGULATOR YFMP"/>
    <property type="match status" value="1"/>
</dbReference>
<evidence type="ECO:0000313" key="4">
    <source>
        <dbReference type="Proteomes" id="UP000298588"/>
    </source>
</evidence>
<dbReference type="InterPro" id="IPR009061">
    <property type="entry name" value="DNA-bd_dom_put_sf"/>
</dbReference>
<dbReference type="InterPro" id="IPR047057">
    <property type="entry name" value="MerR_fam"/>
</dbReference>
<dbReference type="KEGG" id="paqt:E8L99_12705"/>
<feature type="domain" description="HTH merR-type" evidence="2">
    <location>
        <begin position="41"/>
        <end position="93"/>
    </location>
</feature>
<name>A0A4D7QI16_9HYPH</name>
<organism evidence="3 4">
    <name type="scientific">Phreatobacter aquaticus</name>
    <dbReference type="NCBI Taxonomy" id="2570229"/>
    <lineage>
        <taxon>Bacteria</taxon>
        <taxon>Pseudomonadati</taxon>
        <taxon>Pseudomonadota</taxon>
        <taxon>Alphaproteobacteria</taxon>
        <taxon>Hyphomicrobiales</taxon>
        <taxon>Phreatobacteraceae</taxon>
        <taxon>Phreatobacter</taxon>
    </lineage>
</organism>
<accession>A0A4D7QI16</accession>
<keyword evidence="4" id="KW-1185">Reference proteome</keyword>
<dbReference type="EMBL" id="CP039865">
    <property type="protein sequence ID" value="QCK86555.1"/>
    <property type="molecule type" value="Genomic_DNA"/>
</dbReference>
<evidence type="ECO:0000259" key="2">
    <source>
        <dbReference type="PROSITE" id="PS50937"/>
    </source>
</evidence>
<proteinExistence type="predicted"/>
<dbReference type="GO" id="GO:0003677">
    <property type="term" value="F:DNA binding"/>
    <property type="evidence" value="ECO:0007669"/>
    <property type="project" value="UniProtKB-KW"/>
</dbReference>
<dbReference type="AlphaFoldDB" id="A0A4D7QI16"/>
<protein>
    <submittedName>
        <fullName evidence="3">MerR family transcriptional regulator</fullName>
    </submittedName>
</protein>
<dbReference type="SUPFAM" id="SSF46955">
    <property type="entry name" value="Putative DNA-binding domain"/>
    <property type="match status" value="1"/>
</dbReference>
<dbReference type="OrthoDB" id="9803659at2"/>
<dbReference type="GO" id="GO:0003700">
    <property type="term" value="F:DNA-binding transcription factor activity"/>
    <property type="evidence" value="ECO:0007669"/>
    <property type="project" value="InterPro"/>
</dbReference>
<evidence type="ECO:0000313" key="3">
    <source>
        <dbReference type="EMBL" id="QCK86555.1"/>
    </source>
</evidence>
<gene>
    <name evidence="3" type="ORF">E8L99_12705</name>
</gene>
<dbReference type="Gene3D" id="1.10.1660.10">
    <property type="match status" value="1"/>
</dbReference>
<dbReference type="PROSITE" id="PS50937">
    <property type="entry name" value="HTH_MERR_2"/>
    <property type="match status" value="1"/>
</dbReference>
<dbReference type="PANTHER" id="PTHR30204">
    <property type="entry name" value="REDOX-CYCLING DRUG-SENSING TRANSCRIPTIONAL ACTIVATOR SOXR"/>
    <property type="match status" value="1"/>
</dbReference>
<sequence length="140" mass="15972">MSSKDPTAFDVDTVPGAVERAHGAAGLNIRDIASQFHLTYRALRFYESKGLLTPRHRDGRRVYSEEDRERLELLVWGKRLGFTLAEIGEMIENRAKGTSEPQQNLLQPDDMIARMKELTARRDEIIAAIAELRRHLAELD</sequence>
<keyword evidence="1" id="KW-0238">DNA-binding</keyword>
<dbReference type="Proteomes" id="UP000298588">
    <property type="component" value="Chromosome"/>
</dbReference>
<reference evidence="3 4" key="1">
    <citation type="submission" date="2019-04" db="EMBL/GenBank/DDBJ databases">
        <title>Phreatobacter aquaticus sp. nov.</title>
        <authorList>
            <person name="Choi A."/>
            <person name="Baek K."/>
        </authorList>
    </citation>
    <scope>NUCLEOTIDE SEQUENCE [LARGE SCALE GENOMIC DNA]</scope>
    <source>
        <strain evidence="3 4">NMCR1094</strain>
    </source>
</reference>
<dbReference type="RefSeq" id="WP_137099886.1">
    <property type="nucleotide sequence ID" value="NZ_CP039865.1"/>
</dbReference>
<dbReference type="InterPro" id="IPR000551">
    <property type="entry name" value="MerR-type_HTH_dom"/>
</dbReference>
<evidence type="ECO:0000256" key="1">
    <source>
        <dbReference type="ARBA" id="ARBA00023125"/>
    </source>
</evidence>
<dbReference type="SMART" id="SM00422">
    <property type="entry name" value="HTH_MERR"/>
    <property type="match status" value="1"/>
</dbReference>
<dbReference type="Pfam" id="PF13411">
    <property type="entry name" value="MerR_1"/>
    <property type="match status" value="1"/>
</dbReference>